<dbReference type="HOGENOM" id="CLU_833962_0_0_3"/>
<dbReference type="EMBL" id="CP003653">
    <property type="protein sequence ID" value="AFZ37588.1"/>
    <property type="molecule type" value="Genomic_DNA"/>
</dbReference>
<gene>
    <name evidence="1" type="ordered locus">Sta7437_4111</name>
</gene>
<dbReference type="AlphaFoldDB" id="K9XYK4"/>
<accession>K9XYK4</accession>
<dbReference type="RefSeq" id="WP_015195242.1">
    <property type="nucleotide sequence ID" value="NC_019748.1"/>
</dbReference>
<evidence type="ECO:0000313" key="1">
    <source>
        <dbReference type="EMBL" id="AFZ37588.1"/>
    </source>
</evidence>
<evidence type="ECO:0000313" key="2">
    <source>
        <dbReference type="Proteomes" id="UP000010473"/>
    </source>
</evidence>
<dbReference type="KEGG" id="scs:Sta7437_4111"/>
<dbReference type="STRING" id="111780.Sta7437_4111"/>
<name>K9XYK4_STAC7</name>
<proteinExistence type="predicted"/>
<sequence length="333" mass="35678">MSISVKNLIRITSIASFLGLTNIIIVSPTQAYSVTFSNGDFEEPVDFSNGFGDGWEGAGNISLQGTYSSVAPYNANQAVITTACPNTIQTGECLDDDGDTLPRNDDSPTPVGTFNVSGEDQISASLENTNNLQSILGLSDNAFSIYRKIGGVTYDGTNGNPVLRRTPKEGSAIYQDITIGNDGDPIDFFIKFNWDFLTNDGAGDLGNKDYGFISITSSSGYEQVFVLEDSTGNIPTLDSNDTDFATNTDPYAAYTSSNLTLTPGTYRVGFGVIDVDGVSNSSALLVDNFNVQQVPFEFSPTLGLFIIGGLFGCGRLRSRFQSNNSIEIEQIDN</sequence>
<keyword evidence="2" id="KW-1185">Reference proteome</keyword>
<protein>
    <submittedName>
        <fullName evidence="1">Uncharacterized protein</fullName>
    </submittedName>
</protein>
<dbReference type="eggNOG" id="COG1404">
    <property type="taxonomic scope" value="Bacteria"/>
</dbReference>
<dbReference type="Proteomes" id="UP000010473">
    <property type="component" value="Chromosome"/>
</dbReference>
<organism evidence="1 2">
    <name type="scientific">Stanieria cyanosphaera (strain ATCC 29371 / PCC 7437)</name>
    <dbReference type="NCBI Taxonomy" id="111780"/>
    <lineage>
        <taxon>Bacteria</taxon>
        <taxon>Bacillati</taxon>
        <taxon>Cyanobacteriota</taxon>
        <taxon>Cyanophyceae</taxon>
        <taxon>Pleurocapsales</taxon>
        <taxon>Dermocarpellaceae</taxon>
        <taxon>Stanieria</taxon>
    </lineage>
</organism>
<dbReference type="OrthoDB" id="7052168at2"/>
<reference evidence="2" key="1">
    <citation type="journal article" date="2013" name="Proc. Natl. Acad. Sci. U.S.A.">
        <title>Improving the coverage of the cyanobacterial phylum using diversity-driven genome sequencing.</title>
        <authorList>
            <person name="Shih P.M."/>
            <person name="Wu D."/>
            <person name="Latifi A."/>
            <person name="Axen S.D."/>
            <person name="Fewer D.P."/>
            <person name="Talla E."/>
            <person name="Calteau A."/>
            <person name="Cai F."/>
            <person name="Tandeau de Marsac N."/>
            <person name="Rippka R."/>
            <person name="Herdman M."/>
            <person name="Sivonen K."/>
            <person name="Coursin T."/>
            <person name="Laurent T."/>
            <person name="Goodwin L."/>
            <person name="Nolan M."/>
            <person name="Davenport K.W."/>
            <person name="Han C.S."/>
            <person name="Rubin E.M."/>
            <person name="Eisen J.A."/>
            <person name="Woyke T."/>
            <person name="Gugger M."/>
            <person name="Kerfeld C.A."/>
        </authorList>
    </citation>
    <scope>NUCLEOTIDE SEQUENCE [LARGE SCALE GENOMIC DNA]</scope>
    <source>
        <strain evidence="2">ATCC 29371 / PCC 7437</strain>
    </source>
</reference>